<proteinExistence type="predicted"/>
<accession>A0A8J2K3U0</accession>
<reference evidence="2" key="1">
    <citation type="submission" date="2021-06" db="EMBL/GenBank/DDBJ databases">
        <authorList>
            <person name="Hodson N. C."/>
            <person name="Mongue J. A."/>
            <person name="Jaron S. K."/>
        </authorList>
    </citation>
    <scope>NUCLEOTIDE SEQUENCE</scope>
</reference>
<feature type="region of interest" description="Disordered" evidence="1">
    <location>
        <begin position="328"/>
        <end position="380"/>
    </location>
</feature>
<protein>
    <submittedName>
        <fullName evidence="2">Uncharacterized protein</fullName>
    </submittedName>
</protein>
<name>A0A8J2K3U0_9HEXA</name>
<feature type="compositionally biased region" description="Polar residues" evidence="1">
    <location>
        <begin position="352"/>
        <end position="364"/>
    </location>
</feature>
<gene>
    <name evidence="2" type="ORF">AFUS01_LOCUS17870</name>
</gene>
<sequence length="380" mass="43810">MTDINTAERGPRRLSKMLFPCSPKSERGNFIRFVEESGANCVIMEALRVLNDQVQKPDDPIVWLTDYFRTLAPKRDTEVKGMKALLREKLLELEATILLLNEEEQAKIAQLNTLFKCNTPSGDSLPDPAEYHRGSQEQLRINTKWRLAPDPFLRATCSDEALKKRREDRKPDVLPEDDYYDDFYAGQDPFDQEYGGEGEFEDEDWLQAYNIYKDTSELPKKSSKTARIVDPLPTDLDAAEAEAEETEGELETPDNYPDRLPDDYWLPGFTLNPFRCEEISTTDRTDVSVCGENIDGCYKSSYNECKYIRRPHRSQIIFENDYDVWRTDLPDQEDPEEELDLSPSLEGKKSTNQEGLLAPPNTSDIFDDNVTRSDYSKMQF</sequence>
<keyword evidence="3" id="KW-1185">Reference proteome</keyword>
<organism evidence="2 3">
    <name type="scientific">Allacma fusca</name>
    <dbReference type="NCBI Taxonomy" id="39272"/>
    <lineage>
        <taxon>Eukaryota</taxon>
        <taxon>Metazoa</taxon>
        <taxon>Ecdysozoa</taxon>
        <taxon>Arthropoda</taxon>
        <taxon>Hexapoda</taxon>
        <taxon>Collembola</taxon>
        <taxon>Symphypleona</taxon>
        <taxon>Sminthuridae</taxon>
        <taxon>Allacma</taxon>
    </lineage>
</organism>
<evidence type="ECO:0000313" key="3">
    <source>
        <dbReference type="Proteomes" id="UP000708208"/>
    </source>
</evidence>
<feature type="compositionally biased region" description="Acidic residues" evidence="1">
    <location>
        <begin position="330"/>
        <end position="340"/>
    </location>
</feature>
<feature type="compositionally biased region" description="Basic and acidic residues" evidence="1">
    <location>
        <begin position="369"/>
        <end position="380"/>
    </location>
</feature>
<dbReference type="AlphaFoldDB" id="A0A8J2K3U0"/>
<dbReference type="OrthoDB" id="524165at2759"/>
<evidence type="ECO:0000256" key="1">
    <source>
        <dbReference type="SAM" id="MobiDB-lite"/>
    </source>
</evidence>
<evidence type="ECO:0000313" key="2">
    <source>
        <dbReference type="EMBL" id="CAG7729133.1"/>
    </source>
</evidence>
<dbReference type="Proteomes" id="UP000708208">
    <property type="component" value="Unassembled WGS sequence"/>
</dbReference>
<dbReference type="EMBL" id="CAJVCH010173903">
    <property type="protein sequence ID" value="CAG7729133.1"/>
    <property type="molecule type" value="Genomic_DNA"/>
</dbReference>
<comment type="caution">
    <text evidence="2">The sequence shown here is derived from an EMBL/GenBank/DDBJ whole genome shotgun (WGS) entry which is preliminary data.</text>
</comment>